<dbReference type="InterPro" id="IPR037914">
    <property type="entry name" value="SpoVT-AbrB_sf"/>
</dbReference>
<gene>
    <name evidence="2" type="ORF">ABDJ34_07990</name>
</gene>
<sequence length="78" mass="8956">MIIEIKSKSQITIPKEIMQELNIEKGTNLECKVVNGEIVLTPIKFIGKTDIEEIKKKLNDINISENEYNDIIGILERK</sequence>
<dbReference type="EMBL" id="JBDLBQ010000007">
    <property type="protein sequence ID" value="MFN2102839.1"/>
    <property type="molecule type" value="Genomic_DNA"/>
</dbReference>
<protein>
    <submittedName>
        <fullName evidence="2">AbrB/MazE/SpoVT family DNA-binding domain-containing protein</fullName>
    </submittedName>
</protein>
<keyword evidence="3" id="KW-1185">Reference proteome</keyword>
<dbReference type="RefSeq" id="WP_412701985.1">
    <property type="nucleotide sequence ID" value="NZ_JBDLBQ010000007.1"/>
</dbReference>
<accession>A0ABW9KE71</accession>
<name>A0ABW9KE71_9FIRM</name>
<dbReference type="InterPro" id="IPR007159">
    <property type="entry name" value="SpoVT-AbrB_dom"/>
</dbReference>
<dbReference type="Pfam" id="PF04014">
    <property type="entry name" value="MazE_antitoxin"/>
    <property type="match status" value="1"/>
</dbReference>
<keyword evidence="2" id="KW-0238">DNA-binding</keyword>
<dbReference type="NCBIfam" id="TIGR01439">
    <property type="entry name" value="lp_hng_hel_AbrB"/>
    <property type="match status" value="1"/>
</dbReference>
<organism evidence="2 3">
    <name type="scientific">Finegoldia dalianensis</name>
    <dbReference type="NCBI Taxonomy" id="3145239"/>
    <lineage>
        <taxon>Bacteria</taxon>
        <taxon>Bacillati</taxon>
        <taxon>Bacillota</taxon>
        <taxon>Tissierellia</taxon>
        <taxon>Tissierellales</taxon>
        <taxon>Peptoniphilaceae</taxon>
        <taxon>Finegoldia</taxon>
    </lineage>
</organism>
<evidence type="ECO:0000313" key="2">
    <source>
        <dbReference type="EMBL" id="MFN2102839.1"/>
    </source>
</evidence>
<dbReference type="GO" id="GO:0003677">
    <property type="term" value="F:DNA binding"/>
    <property type="evidence" value="ECO:0007669"/>
    <property type="project" value="UniProtKB-KW"/>
</dbReference>
<comment type="caution">
    <text evidence="2">The sequence shown here is derived from an EMBL/GenBank/DDBJ whole genome shotgun (WGS) entry which is preliminary data.</text>
</comment>
<reference evidence="2 3" key="1">
    <citation type="journal article" date="2024" name="Anaerobe">
        <title>The identification of Finegoldia dalianensis sp. nov., isolated from the pus of a patient with skin abscess and genomic analysis of the strains belonging to Finegoldia genus.</title>
        <authorList>
            <person name="Li Y."/>
            <person name="Wang Y."/>
            <person name="Xiao D."/>
            <person name="Wang J."/>
            <person name="Jin D."/>
        </authorList>
    </citation>
    <scope>NUCLEOTIDE SEQUENCE [LARGE SCALE GENOMIC DNA]</scope>
    <source>
        <strain evidence="2 3">LY240594</strain>
    </source>
</reference>
<dbReference type="SUPFAM" id="SSF89447">
    <property type="entry name" value="AbrB/MazE/MraZ-like"/>
    <property type="match status" value="1"/>
</dbReference>
<evidence type="ECO:0000313" key="3">
    <source>
        <dbReference type="Proteomes" id="UP001634413"/>
    </source>
</evidence>
<proteinExistence type="predicted"/>
<feature type="domain" description="SpoVT-AbrB" evidence="1">
    <location>
        <begin position="3"/>
        <end position="48"/>
    </location>
</feature>
<evidence type="ECO:0000259" key="1">
    <source>
        <dbReference type="SMART" id="SM00966"/>
    </source>
</evidence>
<dbReference type="Proteomes" id="UP001634413">
    <property type="component" value="Unassembled WGS sequence"/>
</dbReference>
<dbReference type="Gene3D" id="2.10.260.10">
    <property type="match status" value="1"/>
</dbReference>
<dbReference type="SMART" id="SM00966">
    <property type="entry name" value="SpoVT_AbrB"/>
    <property type="match status" value="1"/>
</dbReference>